<evidence type="ECO:0000256" key="3">
    <source>
        <dbReference type="SAM" id="MobiDB-lite"/>
    </source>
</evidence>
<accession>U4U3W3</accession>
<evidence type="ECO:0000259" key="4">
    <source>
        <dbReference type="PROSITE" id="PS51037"/>
    </source>
</evidence>
<feature type="compositionally biased region" description="Basic and acidic residues" evidence="3">
    <location>
        <begin position="647"/>
        <end position="658"/>
    </location>
</feature>
<dbReference type="GO" id="GO:0045893">
    <property type="term" value="P:positive regulation of DNA-templated transcription"/>
    <property type="evidence" value="ECO:0007669"/>
    <property type="project" value="TreeGrafter"/>
</dbReference>
<feature type="compositionally biased region" description="Polar residues" evidence="3">
    <location>
        <begin position="184"/>
        <end position="200"/>
    </location>
</feature>
<evidence type="ECO:0000313" key="6">
    <source>
        <dbReference type="Proteomes" id="UP000030742"/>
    </source>
</evidence>
<feature type="compositionally biased region" description="Basic residues" evidence="3">
    <location>
        <begin position="466"/>
        <end position="475"/>
    </location>
</feature>
<organism evidence="5 6">
    <name type="scientific">Dendroctonus ponderosae</name>
    <name type="common">Mountain pine beetle</name>
    <dbReference type="NCBI Taxonomy" id="77166"/>
    <lineage>
        <taxon>Eukaryota</taxon>
        <taxon>Metazoa</taxon>
        <taxon>Ecdysozoa</taxon>
        <taxon>Arthropoda</taxon>
        <taxon>Hexapoda</taxon>
        <taxon>Insecta</taxon>
        <taxon>Pterygota</taxon>
        <taxon>Neoptera</taxon>
        <taxon>Endopterygota</taxon>
        <taxon>Coleoptera</taxon>
        <taxon>Polyphaga</taxon>
        <taxon>Cucujiformia</taxon>
        <taxon>Curculionidae</taxon>
        <taxon>Scolytinae</taxon>
        <taxon>Dendroctonus</taxon>
    </lineage>
</organism>
<dbReference type="GO" id="GO:0008023">
    <property type="term" value="C:transcription elongation factor complex"/>
    <property type="evidence" value="ECO:0007669"/>
    <property type="project" value="TreeGrafter"/>
</dbReference>
<feature type="domain" description="YEATS" evidence="4">
    <location>
        <begin position="1"/>
        <end position="131"/>
    </location>
</feature>
<sequence>MQTLTINLEIGHDAALREKTTTEGFTHDWEVFVRGCNGADIRHYVDRVVFLLHETFEKPKREPPYSLRTSGYAGFNLPIQIHLKNNQEPRKIQFNYDLQLQPSGPPIHEVQKEKYTFHSVSEDFRNKLLKGGAVLGGTPVTSDNSSSVHLPKPEDKSQMMSKPRLSGSEQPKKYKLKPEEPRSDQFTNLFGTPITKSSKITELPKSKESSIKPQVKNSDKDKGEKISGEKDKSKTKSPYKDKEKDRERSKDKDKQTENSNFDRKSKDKRDKKDREYSKKDKKERKDRDRDKSPTARQKSSSPKRSPKRPRSPSPVKTSVKELKEKDKESRESKDRDRDREKKSKKHKEKDGKHRDKDKEKDRDKPIADHSKDYKVREMKSSKEKERDNVNNSISSSNKEKDRDISPIVNMQTPKVYLIESLYRKYCLTTIEKKEKIKDKDSKEADKSEEAKPKDKEKSDDKEKERPKHKHKKKDKDRKEKKDRELHKKEKEEKKTKEVSAKEREKADNLFGSSPKSEPSPGSAPPDLEIDKSPHMEDDSSNTSKLSSREPSPANDTTQAGPCPRSPSPLPSLEVTRLSPQEEHLSKKPRFDDVSKKEKKERKKDKKADRDQERKRKRKVEAETQVEIEEPPIKLHRKEAPSNDDSDDERKVSSSEDSKSVAYTDDPEAYMSMLRELQTKIMGLKDQSDLQRVVQLIADTGKFEVSSHTFDFDLCLLDRATVMQLHSFLQ</sequence>
<evidence type="ECO:0000256" key="2">
    <source>
        <dbReference type="PROSITE-ProRule" id="PRU00376"/>
    </source>
</evidence>
<name>U4U3W3_DENPD</name>
<protein>
    <recommendedName>
        <fullName evidence="4">YEATS domain-containing protein</fullName>
    </recommendedName>
</protein>
<dbReference type="Pfam" id="PF03366">
    <property type="entry name" value="YEATS"/>
    <property type="match status" value="1"/>
</dbReference>
<dbReference type="Proteomes" id="UP000030742">
    <property type="component" value="Unassembled WGS sequence"/>
</dbReference>
<dbReference type="STRING" id="77166.U4U3W3"/>
<dbReference type="PROSITE" id="PS51037">
    <property type="entry name" value="YEATS"/>
    <property type="match status" value="1"/>
</dbReference>
<feature type="compositionally biased region" description="Basic and acidic residues" evidence="3">
    <location>
        <begin position="318"/>
        <end position="341"/>
    </location>
</feature>
<feature type="compositionally biased region" description="Polar residues" evidence="3">
    <location>
        <begin position="540"/>
        <end position="559"/>
    </location>
</feature>
<feature type="compositionally biased region" description="Basic and acidic residues" evidence="3">
    <location>
        <begin position="430"/>
        <end position="465"/>
    </location>
</feature>
<dbReference type="EMBL" id="KB631903">
    <property type="protein sequence ID" value="ERL87018.1"/>
    <property type="molecule type" value="Genomic_DNA"/>
</dbReference>
<feature type="compositionally biased region" description="Basic and acidic residues" evidence="3">
    <location>
        <begin position="528"/>
        <end position="537"/>
    </location>
</feature>
<keyword evidence="1 2" id="KW-0539">Nucleus</keyword>
<dbReference type="AlphaFoldDB" id="U4U3W3"/>
<feature type="compositionally biased region" description="Basic and acidic residues" evidence="3">
    <location>
        <begin position="579"/>
        <end position="597"/>
    </location>
</feature>
<dbReference type="Gene3D" id="2.60.40.1970">
    <property type="entry name" value="YEATS domain"/>
    <property type="match status" value="1"/>
</dbReference>
<dbReference type="InterPro" id="IPR052790">
    <property type="entry name" value="YEATS_domain"/>
</dbReference>
<dbReference type="PANTHER" id="PTHR47827:SF3">
    <property type="entry name" value="AF-9 ANC1 HOMOLOGY DOMAIN-CONTAINING PROTEIN"/>
    <property type="match status" value="1"/>
</dbReference>
<reference evidence="5 6" key="1">
    <citation type="journal article" date="2013" name="Genome Biol.">
        <title>Draft genome of the mountain pine beetle, Dendroctonus ponderosae Hopkins, a major forest pest.</title>
        <authorList>
            <person name="Keeling C.I."/>
            <person name="Yuen M.M."/>
            <person name="Liao N.Y."/>
            <person name="Docking T.R."/>
            <person name="Chan S.K."/>
            <person name="Taylor G.A."/>
            <person name="Palmquist D.L."/>
            <person name="Jackman S.D."/>
            <person name="Nguyen A."/>
            <person name="Li M."/>
            <person name="Henderson H."/>
            <person name="Janes J.K."/>
            <person name="Zhao Y."/>
            <person name="Pandoh P."/>
            <person name="Moore R."/>
            <person name="Sperling F.A."/>
            <person name="Huber D.P."/>
            <person name="Birol I."/>
            <person name="Jones S.J."/>
            <person name="Bohlmann J."/>
        </authorList>
    </citation>
    <scope>NUCLEOTIDE SEQUENCE</scope>
</reference>
<comment type="subcellular location">
    <subcellularLocation>
        <location evidence="2">Nucleus</location>
    </subcellularLocation>
</comment>
<feature type="compositionally biased region" description="Basic and acidic residues" evidence="3">
    <location>
        <begin position="170"/>
        <end position="183"/>
    </location>
</feature>
<dbReference type="InterPro" id="IPR055129">
    <property type="entry name" value="YEATS_dom"/>
</dbReference>
<feature type="compositionally biased region" description="Basic and acidic residues" evidence="3">
    <location>
        <begin position="348"/>
        <end position="388"/>
    </location>
</feature>
<feature type="compositionally biased region" description="Polar residues" evidence="3">
    <location>
        <begin position="139"/>
        <end position="148"/>
    </location>
</feature>
<dbReference type="Gene3D" id="1.20.1270.290">
    <property type="match status" value="1"/>
</dbReference>
<gene>
    <name evidence="5" type="ORF">D910_04420</name>
</gene>
<dbReference type="InterPro" id="IPR040930">
    <property type="entry name" value="AF-9_AHD"/>
</dbReference>
<evidence type="ECO:0000313" key="5">
    <source>
        <dbReference type="EMBL" id="ERL87018.1"/>
    </source>
</evidence>
<dbReference type="OrthoDB" id="10053467at2759"/>
<dbReference type="PANTHER" id="PTHR47827">
    <property type="entry name" value="AHD DOMAIN-CONTAINING PROTEIN"/>
    <property type="match status" value="1"/>
</dbReference>
<evidence type="ECO:0000256" key="1">
    <source>
        <dbReference type="ARBA" id="ARBA00023242"/>
    </source>
</evidence>
<dbReference type="CDD" id="cd16906">
    <property type="entry name" value="YEATS_AF-9_like"/>
    <property type="match status" value="1"/>
</dbReference>
<feature type="compositionally biased region" description="Basic and acidic residues" evidence="3">
    <location>
        <begin position="476"/>
        <end position="507"/>
    </location>
</feature>
<proteinExistence type="predicted"/>
<dbReference type="Pfam" id="PF17793">
    <property type="entry name" value="AHD"/>
    <property type="match status" value="1"/>
</dbReference>
<feature type="compositionally biased region" description="Basic and acidic residues" evidence="3">
    <location>
        <begin position="217"/>
        <end position="293"/>
    </location>
</feature>
<feature type="region of interest" description="Disordered" evidence="3">
    <location>
        <begin position="135"/>
        <end position="666"/>
    </location>
</feature>
<dbReference type="InterPro" id="IPR038704">
    <property type="entry name" value="YEAST_sf"/>
</dbReference>
<dbReference type="GO" id="GO:0003682">
    <property type="term" value="F:chromatin binding"/>
    <property type="evidence" value="ECO:0007669"/>
    <property type="project" value="TreeGrafter"/>
</dbReference>